<dbReference type="Proteomes" id="UP000789508">
    <property type="component" value="Unassembled WGS sequence"/>
</dbReference>
<evidence type="ECO:0000313" key="1">
    <source>
        <dbReference type="EMBL" id="CAG8722282.1"/>
    </source>
</evidence>
<protein>
    <submittedName>
        <fullName evidence="1">5304_t:CDS:1</fullName>
    </submittedName>
</protein>
<accession>A0A9N9NBJ7</accession>
<gene>
    <name evidence="1" type="ORF">ALEPTO_LOCUS12303</name>
</gene>
<sequence length="48" mass="5558">MTTPLKFKEFIKEKLLVNSGILKKNIISIATAARWLNVLGYFFQSQKQ</sequence>
<reference evidence="1" key="1">
    <citation type="submission" date="2021-06" db="EMBL/GenBank/DDBJ databases">
        <authorList>
            <person name="Kallberg Y."/>
            <person name="Tangrot J."/>
            <person name="Rosling A."/>
        </authorList>
    </citation>
    <scope>NUCLEOTIDE SEQUENCE</scope>
    <source>
        <strain evidence="1">FL130A</strain>
    </source>
</reference>
<organism evidence="1 2">
    <name type="scientific">Ambispora leptoticha</name>
    <dbReference type="NCBI Taxonomy" id="144679"/>
    <lineage>
        <taxon>Eukaryota</taxon>
        <taxon>Fungi</taxon>
        <taxon>Fungi incertae sedis</taxon>
        <taxon>Mucoromycota</taxon>
        <taxon>Glomeromycotina</taxon>
        <taxon>Glomeromycetes</taxon>
        <taxon>Archaeosporales</taxon>
        <taxon>Ambisporaceae</taxon>
        <taxon>Ambispora</taxon>
    </lineage>
</organism>
<feature type="non-terminal residue" evidence="1">
    <location>
        <position position="48"/>
    </location>
</feature>
<keyword evidence="2" id="KW-1185">Reference proteome</keyword>
<comment type="caution">
    <text evidence="1">The sequence shown here is derived from an EMBL/GenBank/DDBJ whole genome shotgun (WGS) entry which is preliminary data.</text>
</comment>
<dbReference type="EMBL" id="CAJVPS010026715">
    <property type="protein sequence ID" value="CAG8722282.1"/>
    <property type="molecule type" value="Genomic_DNA"/>
</dbReference>
<name>A0A9N9NBJ7_9GLOM</name>
<evidence type="ECO:0000313" key="2">
    <source>
        <dbReference type="Proteomes" id="UP000789508"/>
    </source>
</evidence>
<proteinExistence type="predicted"/>
<dbReference type="AlphaFoldDB" id="A0A9N9NBJ7"/>